<dbReference type="InterPro" id="IPR036514">
    <property type="entry name" value="SGNH_hydro_sf"/>
</dbReference>
<sequence length="330" mass="35176">MAVIRFAPGARPAVWRGSLAWTGSWQPWRLPPDLIATAHAPGLVTTARMPAGVRAVVRTDATALELRTFAVNDEVTSLDVVVDGTLWRRTPLTAGAATSQVTLPPGAKVVEVWLPQFGELRTGPLVLHGATYATAADEGFRWVTYGSSITQCRSASGPSETWPALVARRLGWDLTCLGFAGECHLDPVVARTITRTPVDLISLCLGINIYGRASLGPRTLAGQVSGFVQTIRDAQPHVPIVVISPIVSPSRERSPNQAMMTLDDVRGTVTDAVTTLRRRGDAQLHLIDGPSVLGPDDAHLLADGLHPGADGYHLMAERLAPRLAAIAPEP</sequence>
<dbReference type="SUPFAM" id="SSF52266">
    <property type="entry name" value="SGNH hydrolase"/>
    <property type="match status" value="1"/>
</dbReference>
<dbReference type="RefSeq" id="WP_195898192.1">
    <property type="nucleotide sequence ID" value="NZ_JADOGI010000086.1"/>
</dbReference>
<evidence type="ECO:0000313" key="4">
    <source>
        <dbReference type="Proteomes" id="UP000605361"/>
    </source>
</evidence>
<dbReference type="InterPro" id="IPR013830">
    <property type="entry name" value="SGNH_hydro"/>
</dbReference>
<dbReference type="Gene3D" id="3.40.50.1110">
    <property type="entry name" value="SGNH hydrolase"/>
    <property type="match status" value="1"/>
</dbReference>
<evidence type="ECO:0000259" key="1">
    <source>
        <dbReference type="Pfam" id="PF14606"/>
    </source>
</evidence>
<accession>A0A931AFG6</accession>
<dbReference type="Proteomes" id="UP000605361">
    <property type="component" value="Unassembled WGS sequence"/>
</dbReference>
<evidence type="ECO:0000259" key="2">
    <source>
        <dbReference type="Pfam" id="PF21181"/>
    </source>
</evidence>
<comment type="caution">
    <text evidence="3">The sequence shown here is derived from an EMBL/GenBank/DDBJ whole genome shotgun (WGS) entry which is preliminary data.</text>
</comment>
<protein>
    <recommendedName>
        <fullName evidence="5">Lysophospholipase L1-like esterase</fullName>
    </recommendedName>
</protein>
<dbReference type="EMBL" id="JADOGI010000086">
    <property type="protein sequence ID" value="MBF8189254.1"/>
    <property type="molecule type" value="Genomic_DNA"/>
</dbReference>
<name>A0A931AFG6_9ACTN</name>
<organism evidence="3 4">
    <name type="scientific">Nonomuraea cypriaca</name>
    <dbReference type="NCBI Taxonomy" id="1187855"/>
    <lineage>
        <taxon>Bacteria</taxon>
        <taxon>Bacillati</taxon>
        <taxon>Actinomycetota</taxon>
        <taxon>Actinomycetes</taxon>
        <taxon>Streptosporangiales</taxon>
        <taxon>Streptosporangiaceae</taxon>
        <taxon>Nonomuraea</taxon>
    </lineage>
</organism>
<dbReference type="Pfam" id="PF14606">
    <property type="entry name" value="Lipase_GDSL_3"/>
    <property type="match status" value="1"/>
</dbReference>
<dbReference type="Pfam" id="PF21181">
    <property type="entry name" value="SsfX3_N"/>
    <property type="match status" value="1"/>
</dbReference>
<feature type="domain" description="SsfX3-like N-terminal" evidence="2">
    <location>
        <begin position="25"/>
        <end position="118"/>
    </location>
</feature>
<proteinExistence type="predicted"/>
<reference evidence="3" key="1">
    <citation type="submission" date="2020-11" db="EMBL/GenBank/DDBJ databases">
        <title>Whole-genome analyses of Nonomuraea sp. K274.</title>
        <authorList>
            <person name="Veyisoglu A."/>
        </authorList>
    </citation>
    <scope>NUCLEOTIDE SEQUENCE</scope>
    <source>
        <strain evidence="3">K274</strain>
    </source>
</reference>
<dbReference type="AlphaFoldDB" id="A0A931AFG6"/>
<gene>
    <name evidence="3" type="ORF">ITP53_26680</name>
</gene>
<evidence type="ECO:0008006" key="5">
    <source>
        <dbReference type="Google" id="ProtNLM"/>
    </source>
</evidence>
<evidence type="ECO:0000313" key="3">
    <source>
        <dbReference type="EMBL" id="MBF8189254.1"/>
    </source>
</evidence>
<dbReference type="Gene3D" id="2.60.120.260">
    <property type="entry name" value="Galactose-binding domain-like"/>
    <property type="match status" value="1"/>
</dbReference>
<keyword evidence="4" id="KW-1185">Reference proteome</keyword>
<feature type="domain" description="SGNH hydrolase-type esterase" evidence="1">
    <location>
        <begin position="143"/>
        <end position="321"/>
    </location>
</feature>
<dbReference type="InterPro" id="IPR048977">
    <property type="entry name" value="SsfX3-like_N"/>
</dbReference>